<organism evidence="2 3">
    <name type="scientific">Granulicella aggregans</name>
    <dbReference type="NCBI Taxonomy" id="474949"/>
    <lineage>
        <taxon>Bacteria</taxon>
        <taxon>Pseudomonadati</taxon>
        <taxon>Acidobacteriota</taxon>
        <taxon>Terriglobia</taxon>
        <taxon>Terriglobales</taxon>
        <taxon>Acidobacteriaceae</taxon>
        <taxon>Granulicella</taxon>
    </lineage>
</organism>
<name>A0A7W7ZDV7_9BACT</name>
<evidence type="ECO:0000313" key="2">
    <source>
        <dbReference type="EMBL" id="MBB5057536.1"/>
    </source>
</evidence>
<evidence type="ECO:0000313" key="3">
    <source>
        <dbReference type="Proteomes" id="UP000540989"/>
    </source>
</evidence>
<gene>
    <name evidence="2" type="ORF">HDF16_002242</name>
</gene>
<dbReference type="Proteomes" id="UP000540989">
    <property type="component" value="Unassembled WGS sequence"/>
</dbReference>
<dbReference type="RefSeq" id="WP_184216528.1">
    <property type="nucleotide sequence ID" value="NZ_JACHIP010000003.1"/>
</dbReference>
<proteinExistence type="predicted"/>
<dbReference type="AlphaFoldDB" id="A0A7W7ZDV7"/>
<sequence length="77" mass="8535">MSTFESSTSKPHQSGTWNALRSRSIPSGVSGSHPVAKPPARVTTDESILLKAEKEEVEYARKQLKDFRPLRPTLAKN</sequence>
<reference evidence="2 3" key="1">
    <citation type="submission" date="2020-08" db="EMBL/GenBank/DDBJ databases">
        <title>Genomic Encyclopedia of Type Strains, Phase IV (KMG-V): Genome sequencing to study the core and pangenomes of soil and plant-associated prokaryotes.</title>
        <authorList>
            <person name="Whitman W."/>
        </authorList>
    </citation>
    <scope>NUCLEOTIDE SEQUENCE [LARGE SCALE GENOMIC DNA]</scope>
    <source>
        <strain evidence="2 3">M8UP14</strain>
    </source>
</reference>
<feature type="region of interest" description="Disordered" evidence="1">
    <location>
        <begin position="1"/>
        <end position="47"/>
    </location>
</feature>
<accession>A0A7W7ZDV7</accession>
<comment type="caution">
    <text evidence="2">The sequence shown here is derived from an EMBL/GenBank/DDBJ whole genome shotgun (WGS) entry which is preliminary data.</text>
</comment>
<evidence type="ECO:0000256" key="1">
    <source>
        <dbReference type="SAM" id="MobiDB-lite"/>
    </source>
</evidence>
<keyword evidence="3" id="KW-1185">Reference proteome</keyword>
<feature type="compositionally biased region" description="Polar residues" evidence="1">
    <location>
        <begin position="1"/>
        <end position="30"/>
    </location>
</feature>
<protein>
    <submittedName>
        <fullName evidence="2">Uncharacterized protein</fullName>
    </submittedName>
</protein>
<dbReference type="EMBL" id="JACHIP010000003">
    <property type="protein sequence ID" value="MBB5057536.1"/>
    <property type="molecule type" value="Genomic_DNA"/>
</dbReference>